<evidence type="ECO:0000256" key="4">
    <source>
        <dbReference type="ARBA" id="ARBA00022723"/>
    </source>
</evidence>
<evidence type="ECO:0000256" key="7">
    <source>
        <dbReference type="ARBA" id="ARBA00023136"/>
    </source>
</evidence>
<feature type="transmembrane region" description="Helical" evidence="8">
    <location>
        <begin position="107"/>
        <end position="127"/>
    </location>
</feature>
<keyword evidence="3 8" id="KW-0812">Transmembrane</keyword>
<evidence type="ECO:0000256" key="6">
    <source>
        <dbReference type="ARBA" id="ARBA00023004"/>
    </source>
</evidence>
<dbReference type="NCBIfam" id="TIGR02970">
    <property type="entry name" value="succ_dehyd_cytB"/>
    <property type="match status" value="1"/>
</dbReference>
<keyword evidence="7 8" id="KW-0472">Membrane</keyword>
<dbReference type="PIRSF" id="PIRSF000178">
    <property type="entry name" value="SDH_cyt_b560"/>
    <property type="match status" value="1"/>
</dbReference>
<dbReference type="InterPro" id="IPR018495">
    <property type="entry name" value="Succ_DH_cyt_bsu_CS"/>
</dbReference>
<proteinExistence type="predicted"/>
<accession>A0A3B0SQX9</accession>
<sequence length="128" mass="13968">MTTIKRPTSPHLQIYKWGAHMTLSILHRASGVALGGGTLLLAWWLIALASGPDEYALFQTCMSSILGKTVLLGFTLALMLHLCNGIRHLFWDMGKGLDIETTARTNILVFLGTIILTALSWAIGYGLI</sequence>
<keyword evidence="6" id="KW-0408">Iron</keyword>
<dbReference type="EMBL" id="UOEJ01000253">
    <property type="protein sequence ID" value="VAW06890.1"/>
    <property type="molecule type" value="Genomic_DNA"/>
</dbReference>
<dbReference type="CDD" id="cd03499">
    <property type="entry name" value="SQR_TypeC_SdhC"/>
    <property type="match status" value="1"/>
</dbReference>
<dbReference type="AlphaFoldDB" id="A0A3B0SQX9"/>
<evidence type="ECO:0000313" key="9">
    <source>
        <dbReference type="EMBL" id="VAW06890.1"/>
    </source>
</evidence>
<dbReference type="PANTHER" id="PTHR10978">
    <property type="entry name" value="SUCCINATE DEHYDROGENASE CYTOCHROME B560 SUBUNIT"/>
    <property type="match status" value="1"/>
</dbReference>
<dbReference type="PROSITE" id="PS01001">
    <property type="entry name" value="SDH_CYT_2"/>
    <property type="match status" value="1"/>
</dbReference>
<evidence type="ECO:0000256" key="1">
    <source>
        <dbReference type="ARBA" id="ARBA00004141"/>
    </source>
</evidence>
<evidence type="ECO:0000256" key="2">
    <source>
        <dbReference type="ARBA" id="ARBA00022617"/>
    </source>
</evidence>
<dbReference type="GO" id="GO:0016020">
    <property type="term" value="C:membrane"/>
    <property type="evidence" value="ECO:0007669"/>
    <property type="project" value="UniProtKB-SubCell"/>
</dbReference>
<reference evidence="9" key="1">
    <citation type="submission" date="2018-06" db="EMBL/GenBank/DDBJ databases">
        <authorList>
            <person name="Zhirakovskaya E."/>
        </authorList>
    </citation>
    <scope>NUCLEOTIDE SEQUENCE</scope>
</reference>
<dbReference type="GO" id="GO:0046872">
    <property type="term" value="F:metal ion binding"/>
    <property type="evidence" value="ECO:0007669"/>
    <property type="project" value="UniProtKB-KW"/>
</dbReference>
<dbReference type="GO" id="GO:0009055">
    <property type="term" value="F:electron transfer activity"/>
    <property type="evidence" value="ECO:0007669"/>
    <property type="project" value="InterPro"/>
</dbReference>
<dbReference type="GO" id="GO:0006099">
    <property type="term" value="P:tricarboxylic acid cycle"/>
    <property type="evidence" value="ECO:0007669"/>
    <property type="project" value="InterPro"/>
</dbReference>
<feature type="transmembrane region" description="Helical" evidence="8">
    <location>
        <begin position="65"/>
        <end position="86"/>
    </location>
</feature>
<name>A0A3B0SQX9_9ZZZZ</name>
<feature type="transmembrane region" description="Helical" evidence="8">
    <location>
        <begin position="25"/>
        <end position="45"/>
    </location>
</feature>
<dbReference type="InterPro" id="IPR014314">
    <property type="entry name" value="Succ_DH_cytb556"/>
</dbReference>
<protein>
    <submittedName>
        <fullName evidence="9">Succinate dehydrogenase cytochrome b-556 subunit</fullName>
    </submittedName>
</protein>
<comment type="subcellular location">
    <subcellularLocation>
        <location evidence="1">Membrane</location>
        <topology evidence="1">Multi-pass membrane protein</topology>
    </subcellularLocation>
</comment>
<keyword evidence="4" id="KW-0479">Metal-binding</keyword>
<evidence type="ECO:0000256" key="8">
    <source>
        <dbReference type="SAM" id="Phobius"/>
    </source>
</evidence>
<keyword evidence="2" id="KW-0349">Heme</keyword>
<dbReference type="Pfam" id="PF01127">
    <property type="entry name" value="Sdh_cyt"/>
    <property type="match status" value="1"/>
</dbReference>
<dbReference type="SUPFAM" id="SSF81343">
    <property type="entry name" value="Fumarate reductase respiratory complex transmembrane subunits"/>
    <property type="match status" value="1"/>
</dbReference>
<evidence type="ECO:0000256" key="3">
    <source>
        <dbReference type="ARBA" id="ARBA00022692"/>
    </source>
</evidence>
<gene>
    <name evidence="9" type="ORF">MNBD_ALPHA01-1895</name>
</gene>
<organism evidence="9">
    <name type="scientific">hydrothermal vent metagenome</name>
    <dbReference type="NCBI Taxonomy" id="652676"/>
    <lineage>
        <taxon>unclassified sequences</taxon>
        <taxon>metagenomes</taxon>
        <taxon>ecological metagenomes</taxon>
    </lineage>
</organism>
<keyword evidence="5 8" id="KW-1133">Transmembrane helix</keyword>
<evidence type="ECO:0000256" key="5">
    <source>
        <dbReference type="ARBA" id="ARBA00022989"/>
    </source>
</evidence>
<dbReference type="Gene3D" id="1.20.1300.10">
    <property type="entry name" value="Fumarate reductase/succinate dehydrogenase, transmembrane subunit"/>
    <property type="match status" value="1"/>
</dbReference>
<dbReference type="InterPro" id="IPR000701">
    <property type="entry name" value="SuccDH_FuR_B_TM-su"/>
</dbReference>
<dbReference type="PANTHER" id="PTHR10978:SF5">
    <property type="entry name" value="SUCCINATE DEHYDROGENASE CYTOCHROME B560 SUBUNIT, MITOCHONDRIAL"/>
    <property type="match status" value="1"/>
</dbReference>
<dbReference type="InterPro" id="IPR034804">
    <property type="entry name" value="SQR/QFR_C/D"/>
</dbReference>